<feature type="transmembrane region" description="Helical" evidence="1">
    <location>
        <begin position="48"/>
        <end position="69"/>
    </location>
</feature>
<dbReference type="RefSeq" id="WP_151967667.1">
    <property type="nucleotide sequence ID" value="NZ_AP019860.1"/>
</dbReference>
<evidence type="ECO:0000256" key="1">
    <source>
        <dbReference type="SAM" id="Phobius"/>
    </source>
</evidence>
<protein>
    <submittedName>
        <fullName evidence="2">Uncharacterized protein</fullName>
    </submittedName>
</protein>
<accession>A0A5S9F3F4</accession>
<dbReference type="InterPro" id="IPR043713">
    <property type="entry name" value="DUF5654"/>
</dbReference>
<keyword evidence="1" id="KW-1133">Transmembrane helix</keyword>
<reference evidence="2 3" key="1">
    <citation type="submission" date="2019-08" db="EMBL/GenBank/DDBJ databases">
        <title>Complete genome sequence of Candidatus Uab amorphum.</title>
        <authorList>
            <person name="Shiratori T."/>
            <person name="Suzuki S."/>
            <person name="Kakizawa Y."/>
            <person name="Ishida K."/>
        </authorList>
    </citation>
    <scope>NUCLEOTIDE SEQUENCE [LARGE SCALE GENOMIC DNA]</scope>
    <source>
        <strain evidence="2 3">SRT547</strain>
    </source>
</reference>
<gene>
    <name evidence="2" type="ORF">UABAM_01821</name>
</gene>
<keyword evidence="1" id="KW-0812">Transmembrane</keyword>
<name>A0A5S9F3F4_UABAM</name>
<keyword evidence="1" id="KW-0472">Membrane</keyword>
<evidence type="ECO:0000313" key="2">
    <source>
        <dbReference type="EMBL" id="BBM83469.1"/>
    </source>
</evidence>
<keyword evidence="3" id="KW-1185">Reference proteome</keyword>
<dbReference type="OrthoDB" id="2969890at2"/>
<dbReference type="AlphaFoldDB" id="A0A5S9F3F4"/>
<proteinExistence type="predicted"/>
<dbReference type="KEGG" id="uam:UABAM_01821"/>
<dbReference type="Proteomes" id="UP000326354">
    <property type="component" value="Chromosome"/>
</dbReference>
<sequence length="78" mass="8551">MKEQIIEKMATLITSAFGLVAALAWNDAIKKMFEQYYPNRGEGLSAQVVYATIVTVIAVFAAVWVGRAAGKEKEKGKE</sequence>
<organism evidence="2 3">
    <name type="scientific">Uabimicrobium amorphum</name>
    <dbReference type="NCBI Taxonomy" id="2596890"/>
    <lineage>
        <taxon>Bacteria</taxon>
        <taxon>Pseudomonadati</taxon>
        <taxon>Planctomycetota</taxon>
        <taxon>Candidatus Uabimicrobiia</taxon>
        <taxon>Candidatus Uabimicrobiales</taxon>
        <taxon>Candidatus Uabimicrobiaceae</taxon>
        <taxon>Candidatus Uabimicrobium</taxon>
    </lineage>
</organism>
<evidence type="ECO:0000313" key="3">
    <source>
        <dbReference type="Proteomes" id="UP000326354"/>
    </source>
</evidence>
<dbReference type="EMBL" id="AP019860">
    <property type="protein sequence ID" value="BBM83469.1"/>
    <property type="molecule type" value="Genomic_DNA"/>
</dbReference>
<dbReference type="Pfam" id="PF18898">
    <property type="entry name" value="DUF5654"/>
    <property type="match status" value="1"/>
</dbReference>